<feature type="compositionally biased region" description="Polar residues" evidence="10">
    <location>
        <begin position="142"/>
        <end position="151"/>
    </location>
</feature>
<feature type="compositionally biased region" description="Low complexity" evidence="10">
    <location>
        <begin position="182"/>
        <end position="197"/>
    </location>
</feature>
<dbReference type="OMA" id="WNEAVQD"/>
<dbReference type="PANTHER" id="PTHR45626">
    <property type="entry name" value="TRANSCRIPTION TERMINATION FACTOR 2-RELATED"/>
    <property type="match status" value="1"/>
</dbReference>
<feature type="domain" description="Helicase ATP-binding" evidence="12">
    <location>
        <begin position="461"/>
        <end position="656"/>
    </location>
</feature>
<reference evidence="15" key="1">
    <citation type="journal article" date="2017" name="Genome Biol.">
        <title>Comparative genomics reveals high biological diversity and specific adaptations in the industrially and medically important fungal genus Aspergillus.</title>
        <authorList>
            <person name="de Vries R.P."/>
            <person name="Riley R."/>
            <person name="Wiebenga A."/>
            <person name="Aguilar-Osorio G."/>
            <person name="Amillis S."/>
            <person name="Uchima C.A."/>
            <person name="Anderluh G."/>
            <person name="Asadollahi M."/>
            <person name="Askin M."/>
            <person name="Barry K."/>
            <person name="Battaglia E."/>
            <person name="Bayram O."/>
            <person name="Benocci T."/>
            <person name="Braus-Stromeyer S.A."/>
            <person name="Caldana C."/>
            <person name="Canovas D."/>
            <person name="Cerqueira G.C."/>
            <person name="Chen F."/>
            <person name="Chen W."/>
            <person name="Choi C."/>
            <person name="Clum A."/>
            <person name="Dos Santos R.A."/>
            <person name="Damasio A.R."/>
            <person name="Diallinas G."/>
            <person name="Emri T."/>
            <person name="Fekete E."/>
            <person name="Flipphi M."/>
            <person name="Freyberg S."/>
            <person name="Gallo A."/>
            <person name="Gournas C."/>
            <person name="Habgood R."/>
            <person name="Hainaut M."/>
            <person name="Harispe M.L."/>
            <person name="Henrissat B."/>
            <person name="Hilden K.S."/>
            <person name="Hope R."/>
            <person name="Hossain A."/>
            <person name="Karabika E."/>
            <person name="Karaffa L."/>
            <person name="Karanyi Z."/>
            <person name="Krasevec N."/>
            <person name="Kuo A."/>
            <person name="Kusch H."/>
            <person name="LaButti K."/>
            <person name="Lagendijk E.L."/>
            <person name="Lapidus A."/>
            <person name="Levasseur A."/>
            <person name="Lindquist E."/>
            <person name="Lipzen A."/>
            <person name="Logrieco A.F."/>
            <person name="MacCabe A."/>
            <person name="Maekelae M.R."/>
            <person name="Malavazi I."/>
            <person name="Melin P."/>
            <person name="Meyer V."/>
            <person name="Mielnichuk N."/>
            <person name="Miskei M."/>
            <person name="Molnar A.P."/>
            <person name="Mule G."/>
            <person name="Ngan C.Y."/>
            <person name="Orejas M."/>
            <person name="Orosz E."/>
            <person name="Ouedraogo J.P."/>
            <person name="Overkamp K.M."/>
            <person name="Park H.-S."/>
            <person name="Perrone G."/>
            <person name="Piumi F."/>
            <person name="Punt P.J."/>
            <person name="Ram A.F."/>
            <person name="Ramon A."/>
            <person name="Rauscher S."/>
            <person name="Record E."/>
            <person name="Riano-Pachon D.M."/>
            <person name="Robert V."/>
            <person name="Roehrig J."/>
            <person name="Ruller R."/>
            <person name="Salamov A."/>
            <person name="Salih N.S."/>
            <person name="Samson R.A."/>
            <person name="Sandor E."/>
            <person name="Sanguinetti M."/>
            <person name="Schuetze T."/>
            <person name="Sepcic K."/>
            <person name="Shelest E."/>
            <person name="Sherlock G."/>
            <person name="Sophianopoulou V."/>
            <person name="Squina F.M."/>
            <person name="Sun H."/>
            <person name="Susca A."/>
            <person name="Todd R.B."/>
            <person name="Tsang A."/>
            <person name="Unkles S.E."/>
            <person name="van de Wiele N."/>
            <person name="van Rossen-Uffink D."/>
            <person name="Oliveira J.V."/>
            <person name="Vesth T.C."/>
            <person name="Visser J."/>
            <person name="Yu J.-H."/>
            <person name="Zhou M."/>
            <person name="Andersen M.R."/>
            <person name="Archer D.B."/>
            <person name="Baker S.E."/>
            <person name="Benoit I."/>
            <person name="Brakhage A.A."/>
            <person name="Braus G.H."/>
            <person name="Fischer R."/>
            <person name="Frisvad J.C."/>
            <person name="Goldman G.H."/>
            <person name="Houbraken J."/>
            <person name="Oakley B."/>
            <person name="Pocsi I."/>
            <person name="Scazzocchio C."/>
            <person name="Seiboth B."/>
            <person name="vanKuyk P.A."/>
            <person name="Wortman J."/>
            <person name="Dyer P.S."/>
            <person name="Grigoriev I.V."/>
        </authorList>
    </citation>
    <scope>NUCLEOTIDE SEQUENCE [LARGE SCALE GENOMIC DNA]</scope>
    <source>
        <strain evidence="15">ITEM 5010</strain>
    </source>
</reference>
<keyword evidence="2" id="KW-0479">Metal-binding</keyword>
<evidence type="ECO:0000313" key="15">
    <source>
        <dbReference type="Proteomes" id="UP000188318"/>
    </source>
</evidence>
<dbReference type="GO" id="GO:0006281">
    <property type="term" value="P:DNA repair"/>
    <property type="evidence" value="ECO:0007669"/>
    <property type="project" value="TreeGrafter"/>
</dbReference>
<dbReference type="InterPro" id="IPR049730">
    <property type="entry name" value="SNF2/RAD54-like_C"/>
</dbReference>
<dbReference type="SMART" id="SM00487">
    <property type="entry name" value="DEXDc"/>
    <property type="match status" value="1"/>
</dbReference>
<sequence length="1148" mass="129210">METSHENTGPLEGPENQATNPLDIQVHHRQESSPQPDGLDVSEMLLNSIDRRREATGHKEALALSRLALQMKGREHLETPSFVVPSPQDDQATAAHTNGEDSLFVAETDHPSLTLSDGQLTLTEQEMASILQSFNGVDGETSPVQPLSQALPQLDPRASQTEKGSVTALVDDSQDQRSFKTPSVRPTSSSPSSSPLSIGDEKDLVVDFPDVPDDIEDQECPSEWPEEEIERSAQGDLSKAKFNAVERWYKGLEKVSLTDEIRYEAAKQQEYARKIRVENRKALEKQAESSYSNLDESDASNSGQIPAEQKTRSSDKLPDKPQPRKRRSNRISAEEKRKSKSRKRKAEGFDTRPAPMKRLKRGNSKEKEYLEALLASRIIPDAHENASLAAIPDSVDRDKMKALTRLVATIPSADQEEAKSDKKKILQATRKFTSPARSDGKLGWKLKGLNTSLYHYQRDRENSPEGPFGGLLSDIMGLGKTIQALANIIDGKPCDPEDPVRTTLVVVPSQLVTHWKVQITKHCDKKAIGEVLIYKANSRLETLDTVGSLEKYDVIITTYDEIRRSYPRIKVSMSEMSEDKIRDWWDESYDAEIGPLHQIRFHRIILDEGHLIKNHLSSVSIAVRALTGHYKWIISGTPVHNYLEEFYPLFDFLGVPRIGNVGHFMKSFCSLPDVGERTVRVKFCSVERELYNAISELFIENINGCARSGQPNLAQYRCFLSMILMLLKRLLSEGYLINKLSRIAKETGNIDDPSSRIVQWIVSVRKKTTVLNDRESEDAGQCLEELHGDKTVLTNNFHQFMCELHENENWDERLERTNCPTCEFVPVNPVITSCKHLYCEECYYFLLTDKSTTLGKPVCRRCLDTIEEAAYYEEQMPKQAHSENPTSSASKNKGKKPAKKKTTTKGPGSCMRRITAGQTESDEEEDADEDTDWIKACAQHMPSAKLTMIQEILAVWLAEDTSSKVVIFTQFLDFVRILAAMCKLEGWPFVCLTGKMSLAAREESMRIFSDKEGQVRIIIASLKAGGIGLDLSAANKCILVDLWWNEAIQEQAFCRLFRIGQESTVQYVKLIVESSIDDYLLDLQTRKTAGISSTMGEDVLKDRDTIEDLLQMFAHVEKDANGVLYLQPKTSSRDVQKCTGLRPSFGIF</sequence>
<dbReference type="GO" id="GO:0008094">
    <property type="term" value="F:ATP-dependent activity, acting on DNA"/>
    <property type="evidence" value="ECO:0007669"/>
    <property type="project" value="TreeGrafter"/>
</dbReference>
<proteinExistence type="inferred from homology"/>
<dbReference type="Gene3D" id="3.40.50.300">
    <property type="entry name" value="P-loop containing nucleotide triphosphate hydrolases"/>
    <property type="match status" value="1"/>
</dbReference>
<dbReference type="Gene3D" id="3.30.40.10">
    <property type="entry name" value="Zinc/RING finger domain, C3HC4 (zinc finger)"/>
    <property type="match status" value="1"/>
</dbReference>
<evidence type="ECO:0000256" key="7">
    <source>
        <dbReference type="ARBA" id="ARBA00022833"/>
    </source>
</evidence>
<evidence type="ECO:0000256" key="4">
    <source>
        <dbReference type="ARBA" id="ARBA00022771"/>
    </source>
</evidence>
<dbReference type="SMART" id="SM00490">
    <property type="entry name" value="HELICc"/>
    <property type="match status" value="1"/>
</dbReference>
<evidence type="ECO:0000256" key="6">
    <source>
        <dbReference type="ARBA" id="ARBA00022806"/>
    </source>
</evidence>
<dbReference type="GO" id="GO:0005524">
    <property type="term" value="F:ATP binding"/>
    <property type="evidence" value="ECO:0007669"/>
    <property type="project" value="UniProtKB-KW"/>
</dbReference>
<evidence type="ECO:0000313" key="14">
    <source>
        <dbReference type="EMBL" id="OOF93234.1"/>
    </source>
</evidence>
<dbReference type="InterPro" id="IPR027417">
    <property type="entry name" value="P-loop_NTPase"/>
</dbReference>
<feature type="domain" description="Helicase C-terminal" evidence="13">
    <location>
        <begin position="948"/>
        <end position="1106"/>
    </location>
</feature>
<dbReference type="PROSITE" id="PS51194">
    <property type="entry name" value="HELICASE_CTER"/>
    <property type="match status" value="1"/>
</dbReference>
<organism evidence="14 15">
    <name type="scientific">Aspergillus carbonarius (strain ITEM 5010)</name>
    <dbReference type="NCBI Taxonomy" id="602072"/>
    <lineage>
        <taxon>Eukaryota</taxon>
        <taxon>Fungi</taxon>
        <taxon>Dikarya</taxon>
        <taxon>Ascomycota</taxon>
        <taxon>Pezizomycotina</taxon>
        <taxon>Eurotiomycetes</taxon>
        <taxon>Eurotiomycetidae</taxon>
        <taxon>Eurotiales</taxon>
        <taxon>Aspergillaceae</taxon>
        <taxon>Aspergillus</taxon>
        <taxon>Aspergillus subgen. Circumdati</taxon>
    </lineage>
</organism>
<keyword evidence="3" id="KW-0547">Nucleotide-binding</keyword>
<evidence type="ECO:0000256" key="9">
    <source>
        <dbReference type="PROSITE-ProRule" id="PRU00175"/>
    </source>
</evidence>
<dbReference type="PANTHER" id="PTHR45626:SF17">
    <property type="entry name" value="HELICASE-LIKE TRANSCRIPTION FACTOR"/>
    <property type="match status" value="1"/>
</dbReference>
<dbReference type="Pfam" id="PF00271">
    <property type="entry name" value="Helicase_C"/>
    <property type="match status" value="1"/>
</dbReference>
<feature type="compositionally biased region" description="Acidic residues" evidence="10">
    <location>
        <begin position="920"/>
        <end position="930"/>
    </location>
</feature>
<dbReference type="CDD" id="cd18008">
    <property type="entry name" value="DEXDc_SHPRH-like"/>
    <property type="match status" value="1"/>
</dbReference>
<accession>A0A1R3RFI5</accession>
<keyword evidence="7" id="KW-0862">Zinc</keyword>
<dbReference type="CDD" id="cd18793">
    <property type="entry name" value="SF2_C_SNF"/>
    <property type="match status" value="1"/>
</dbReference>
<dbReference type="Proteomes" id="UP000188318">
    <property type="component" value="Unassembled WGS sequence"/>
</dbReference>
<evidence type="ECO:0000256" key="8">
    <source>
        <dbReference type="ARBA" id="ARBA00022840"/>
    </source>
</evidence>
<evidence type="ECO:0000259" key="13">
    <source>
        <dbReference type="PROSITE" id="PS51194"/>
    </source>
</evidence>
<feature type="compositionally biased region" description="Basic residues" evidence="10">
    <location>
        <begin position="892"/>
        <end position="903"/>
    </location>
</feature>
<dbReference type="EMBL" id="KV907505">
    <property type="protein sequence ID" value="OOF93234.1"/>
    <property type="molecule type" value="Genomic_DNA"/>
</dbReference>
<dbReference type="PROSITE" id="PS00518">
    <property type="entry name" value="ZF_RING_1"/>
    <property type="match status" value="1"/>
</dbReference>
<dbReference type="Pfam" id="PF00176">
    <property type="entry name" value="SNF2-rel_dom"/>
    <property type="match status" value="1"/>
</dbReference>
<feature type="region of interest" description="Disordered" evidence="10">
    <location>
        <begin position="874"/>
        <end position="930"/>
    </location>
</feature>
<dbReference type="SUPFAM" id="SSF57850">
    <property type="entry name" value="RING/U-box"/>
    <property type="match status" value="1"/>
</dbReference>
<feature type="region of interest" description="Disordered" evidence="10">
    <location>
        <begin position="78"/>
        <end position="110"/>
    </location>
</feature>
<gene>
    <name evidence="14" type="ORF">ASPCADRAFT_398841</name>
</gene>
<keyword evidence="6" id="KW-0347">Helicase</keyword>
<dbReference type="PROSITE" id="PS50089">
    <property type="entry name" value="ZF_RING_2"/>
    <property type="match status" value="1"/>
</dbReference>
<dbReference type="SUPFAM" id="SSF52540">
    <property type="entry name" value="P-loop containing nucleoside triphosphate hydrolases"/>
    <property type="match status" value="2"/>
</dbReference>
<keyword evidence="5" id="KW-0378">Hydrolase</keyword>
<dbReference type="InterPro" id="IPR050628">
    <property type="entry name" value="SNF2_RAD54_helicase_TF"/>
</dbReference>
<feature type="compositionally biased region" description="Acidic residues" evidence="10">
    <location>
        <begin position="210"/>
        <end position="229"/>
    </location>
</feature>
<dbReference type="GO" id="GO:0016787">
    <property type="term" value="F:hydrolase activity"/>
    <property type="evidence" value="ECO:0007669"/>
    <property type="project" value="UniProtKB-KW"/>
</dbReference>
<dbReference type="InterPro" id="IPR014001">
    <property type="entry name" value="Helicase_ATP-bd"/>
</dbReference>
<dbReference type="InterPro" id="IPR038718">
    <property type="entry name" value="SNF2-like_sf"/>
</dbReference>
<dbReference type="STRING" id="602072.A0A1R3RFI5"/>
<feature type="region of interest" description="Disordered" evidence="10">
    <location>
        <begin position="133"/>
        <end position="237"/>
    </location>
</feature>
<comment type="similarity">
    <text evidence="1">Belongs to the SNF2/RAD54 helicase family.</text>
</comment>
<feature type="region of interest" description="Disordered" evidence="10">
    <location>
        <begin position="283"/>
        <end position="364"/>
    </location>
</feature>
<evidence type="ECO:0000259" key="12">
    <source>
        <dbReference type="PROSITE" id="PS51192"/>
    </source>
</evidence>
<keyword evidence="4 9" id="KW-0863">Zinc-finger</keyword>
<dbReference type="InterPro" id="IPR013083">
    <property type="entry name" value="Znf_RING/FYVE/PHD"/>
</dbReference>
<dbReference type="InterPro" id="IPR001841">
    <property type="entry name" value="Znf_RING"/>
</dbReference>
<dbReference type="PROSITE" id="PS51192">
    <property type="entry name" value="HELICASE_ATP_BIND_1"/>
    <property type="match status" value="1"/>
</dbReference>
<dbReference type="Gene3D" id="3.40.50.10810">
    <property type="entry name" value="Tandem AAA-ATPase domain"/>
    <property type="match status" value="1"/>
</dbReference>
<dbReference type="InterPro" id="IPR000330">
    <property type="entry name" value="SNF2_N"/>
</dbReference>
<keyword evidence="8" id="KW-0067">ATP-binding</keyword>
<feature type="compositionally biased region" description="Polar residues" evidence="10">
    <location>
        <begin position="288"/>
        <end position="304"/>
    </location>
</feature>
<dbReference type="GO" id="GO:0004386">
    <property type="term" value="F:helicase activity"/>
    <property type="evidence" value="ECO:0007669"/>
    <property type="project" value="UniProtKB-KW"/>
</dbReference>
<feature type="domain" description="RING-type" evidence="11">
    <location>
        <begin position="819"/>
        <end position="860"/>
    </location>
</feature>
<feature type="compositionally biased region" description="Basic and acidic residues" evidence="10">
    <location>
        <begin position="309"/>
        <end position="322"/>
    </location>
</feature>
<dbReference type="InterPro" id="IPR017907">
    <property type="entry name" value="Znf_RING_CS"/>
</dbReference>
<evidence type="ECO:0000256" key="2">
    <source>
        <dbReference type="ARBA" id="ARBA00022723"/>
    </source>
</evidence>
<keyword evidence="15" id="KW-1185">Reference proteome</keyword>
<evidence type="ECO:0000256" key="10">
    <source>
        <dbReference type="SAM" id="MobiDB-lite"/>
    </source>
</evidence>
<dbReference type="GO" id="GO:0008270">
    <property type="term" value="F:zinc ion binding"/>
    <property type="evidence" value="ECO:0007669"/>
    <property type="project" value="UniProtKB-KW"/>
</dbReference>
<dbReference type="VEuPathDB" id="FungiDB:ASPCADRAFT_398841"/>
<dbReference type="OrthoDB" id="1699231at2759"/>
<name>A0A1R3RFI5_ASPC5</name>
<evidence type="ECO:0000256" key="5">
    <source>
        <dbReference type="ARBA" id="ARBA00022801"/>
    </source>
</evidence>
<dbReference type="GO" id="GO:0005634">
    <property type="term" value="C:nucleus"/>
    <property type="evidence" value="ECO:0007669"/>
    <property type="project" value="TreeGrafter"/>
</dbReference>
<dbReference type="InterPro" id="IPR001650">
    <property type="entry name" value="Helicase_C-like"/>
</dbReference>
<dbReference type="AlphaFoldDB" id="A0A1R3RFI5"/>
<evidence type="ECO:0000256" key="3">
    <source>
        <dbReference type="ARBA" id="ARBA00022741"/>
    </source>
</evidence>
<evidence type="ECO:0000256" key="1">
    <source>
        <dbReference type="ARBA" id="ARBA00007025"/>
    </source>
</evidence>
<evidence type="ECO:0000259" key="11">
    <source>
        <dbReference type="PROSITE" id="PS50089"/>
    </source>
</evidence>
<protein>
    <recommendedName>
        <fullName evidence="16">RING-type domain-containing protein</fullName>
    </recommendedName>
</protein>
<feature type="region of interest" description="Disordered" evidence="10">
    <location>
        <begin position="1"/>
        <end position="40"/>
    </location>
</feature>
<evidence type="ECO:0008006" key="16">
    <source>
        <dbReference type="Google" id="ProtNLM"/>
    </source>
</evidence>